<dbReference type="GO" id="GO:0016831">
    <property type="term" value="F:carboxy-lyase activity"/>
    <property type="evidence" value="ECO:0007669"/>
    <property type="project" value="InterPro"/>
</dbReference>
<proteinExistence type="predicted"/>
<dbReference type="Proteomes" id="UP000318661">
    <property type="component" value="Unassembled WGS sequence"/>
</dbReference>
<dbReference type="InterPro" id="IPR006680">
    <property type="entry name" value="Amidohydro-rel"/>
</dbReference>
<evidence type="ECO:0000313" key="4">
    <source>
        <dbReference type="EMBL" id="TMJ11529.1"/>
    </source>
</evidence>
<feature type="domain" description="Amidohydrolase-related" evidence="2">
    <location>
        <begin position="60"/>
        <end position="335"/>
    </location>
</feature>
<evidence type="ECO:0000313" key="3">
    <source>
        <dbReference type="EMBL" id="TMJ09762.1"/>
    </source>
</evidence>
<evidence type="ECO:0000256" key="1">
    <source>
        <dbReference type="ARBA" id="ARBA00023239"/>
    </source>
</evidence>
<comment type="caution">
    <text evidence="4">The sequence shown here is derived from an EMBL/GenBank/DDBJ whole genome shotgun (WGS) entry which is preliminary data.</text>
</comment>
<accession>A0A537LU40</accession>
<keyword evidence="1" id="KW-0456">Lyase</keyword>
<organism evidence="4 5">
    <name type="scientific">Candidatus Segetimicrobium genomatis</name>
    <dbReference type="NCBI Taxonomy" id="2569760"/>
    <lineage>
        <taxon>Bacteria</taxon>
        <taxon>Bacillati</taxon>
        <taxon>Candidatus Sysuimicrobiota</taxon>
        <taxon>Candidatus Sysuimicrobiia</taxon>
        <taxon>Candidatus Sysuimicrobiales</taxon>
        <taxon>Candidatus Segetimicrobiaceae</taxon>
        <taxon>Candidatus Segetimicrobium</taxon>
    </lineage>
</organism>
<dbReference type="GO" id="GO:0019748">
    <property type="term" value="P:secondary metabolic process"/>
    <property type="evidence" value="ECO:0007669"/>
    <property type="project" value="TreeGrafter"/>
</dbReference>
<dbReference type="AlphaFoldDB" id="A0A537LU40"/>
<reference evidence="5 6" key="1">
    <citation type="journal article" date="2019" name="Nat. Microbiol.">
        <title>Mediterranean grassland soil C-N compound turnover is dependent on rainfall and depth, and is mediated by genomically divergent microorganisms.</title>
        <authorList>
            <person name="Diamond S."/>
            <person name="Andeer P.F."/>
            <person name="Li Z."/>
            <person name="Crits-Christoph A."/>
            <person name="Burstein D."/>
            <person name="Anantharaman K."/>
            <person name="Lane K.R."/>
            <person name="Thomas B.C."/>
            <person name="Pan C."/>
            <person name="Northen T.R."/>
            <person name="Banfield J.F."/>
        </authorList>
    </citation>
    <scope>NUCLEOTIDE SEQUENCE [LARGE SCALE GENOMIC DNA]</scope>
    <source>
        <strain evidence="4">NP_1</strain>
        <strain evidence="3">NP_2</strain>
    </source>
</reference>
<name>A0A537LU40_9BACT</name>
<dbReference type="InterPro" id="IPR032465">
    <property type="entry name" value="ACMSD"/>
</dbReference>
<dbReference type="EMBL" id="VBAI01000061">
    <property type="protein sequence ID" value="TMJ11529.1"/>
    <property type="molecule type" value="Genomic_DNA"/>
</dbReference>
<evidence type="ECO:0000313" key="5">
    <source>
        <dbReference type="Proteomes" id="UP000315217"/>
    </source>
</evidence>
<dbReference type="GO" id="GO:0016787">
    <property type="term" value="F:hydrolase activity"/>
    <property type="evidence" value="ECO:0007669"/>
    <property type="project" value="UniProtKB-KW"/>
</dbReference>
<sequence>MTRIDISAHILPKRYFDAVMAAAPAGFYMQKRVSAIPTLVDLDARFRILDRFDDYVQVLSLALPPVEAVASPGKSAELARIANEELSALVTKYPDRFAAGVAGLPLNDVPATLREIDHAVRRLGLRGVQLYTHINGKPLDDPDLLPIFEAVAELDVPIWLHPARGAAPPDYPGEKKSLYEIWHVFGWPFDTTIAMTRMIFSGLFDRFPTLKVITHHLGGTVPFLESRIKNAYDQFGARTADEDYGALLHKLKKHPHEYYRMFFADTALYGSPPALECGLAFFGPEHVLFGSDMPFDAEGGSRYIRQTLDAIERMTATAEVKRRMLRENAVRLLGLEPGGR</sequence>
<dbReference type="SUPFAM" id="SSF51556">
    <property type="entry name" value="Metallo-dependent hydrolases"/>
    <property type="match status" value="1"/>
</dbReference>
<dbReference type="InterPro" id="IPR032466">
    <property type="entry name" value="Metal_Hydrolase"/>
</dbReference>
<dbReference type="Gene3D" id="3.20.20.140">
    <property type="entry name" value="Metal-dependent hydrolases"/>
    <property type="match status" value="1"/>
</dbReference>
<evidence type="ECO:0000313" key="6">
    <source>
        <dbReference type="Proteomes" id="UP000318661"/>
    </source>
</evidence>
<dbReference type="PANTHER" id="PTHR21240">
    <property type="entry name" value="2-AMINO-3-CARBOXYLMUCONATE-6-SEMIALDEHYDE DECARBOXYLASE"/>
    <property type="match status" value="1"/>
</dbReference>
<dbReference type="GO" id="GO:0005737">
    <property type="term" value="C:cytoplasm"/>
    <property type="evidence" value="ECO:0007669"/>
    <property type="project" value="TreeGrafter"/>
</dbReference>
<dbReference type="PANTHER" id="PTHR21240:SF28">
    <property type="entry name" value="ISO-OROTATE DECARBOXYLASE (EUROFUNG)"/>
    <property type="match status" value="1"/>
</dbReference>
<keyword evidence="4" id="KW-0378">Hydrolase</keyword>
<gene>
    <name evidence="4" type="ORF">E6G98_04720</name>
    <name evidence="3" type="ORF">E6G99_02260</name>
</gene>
<protein>
    <submittedName>
        <fullName evidence="4">Amidohydrolase</fullName>
    </submittedName>
</protein>
<dbReference type="EMBL" id="VBAJ01000040">
    <property type="protein sequence ID" value="TMJ09762.1"/>
    <property type="molecule type" value="Genomic_DNA"/>
</dbReference>
<dbReference type="Pfam" id="PF04909">
    <property type="entry name" value="Amidohydro_2"/>
    <property type="match status" value="1"/>
</dbReference>
<dbReference type="Proteomes" id="UP000315217">
    <property type="component" value="Unassembled WGS sequence"/>
</dbReference>
<evidence type="ECO:0000259" key="2">
    <source>
        <dbReference type="Pfam" id="PF04909"/>
    </source>
</evidence>